<dbReference type="InterPro" id="IPR012001">
    <property type="entry name" value="Thiamin_PyroP_enz_TPP-bd_dom"/>
</dbReference>
<dbReference type="GO" id="GO:0046872">
    <property type="term" value="F:metal ion binding"/>
    <property type="evidence" value="ECO:0007669"/>
    <property type="project" value="UniProtKB-KW"/>
</dbReference>
<keyword evidence="4" id="KW-0456">Lyase</keyword>
<proteinExistence type="predicted"/>
<evidence type="ECO:0000256" key="1">
    <source>
        <dbReference type="ARBA" id="ARBA00001964"/>
    </source>
</evidence>
<dbReference type="GO" id="GO:0016829">
    <property type="term" value="F:lyase activity"/>
    <property type="evidence" value="ECO:0007669"/>
    <property type="project" value="UniProtKB-KW"/>
</dbReference>
<protein>
    <recommendedName>
        <fullName evidence="6">Thiamine pyrophosphate enzyme N-terminal TPP-binding domain-containing protein</fullName>
    </recommendedName>
</protein>
<dbReference type="GO" id="GO:0030976">
    <property type="term" value="F:thiamine pyrophosphate binding"/>
    <property type="evidence" value="ECO:0007669"/>
    <property type="project" value="InterPro"/>
</dbReference>
<comment type="caution">
    <text evidence="7">The sequence shown here is derived from an EMBL/GenBank/DDBJ whole genome shotgun (WGS) entry which is preliminary data.</text>
</comment>
<evidence type="ECO:0000256" key="3">
    <source>
        <dbReference type="ARBA" id="ARBA00022842"/>
    </source>
</evidence>
<feature type="signal peptide" evidence="5">
    <location>
        <begin position="1"/>
        <end position="19"/>
    </location>
</feature>
<dbReference type="GO" id="GO:0001561">
    <property type="term" value="P:fatty acid alpha-oxidation"/>
    <property type="evidence" value="ECO:0007669"/>
    <property type="project" value="TreeGrafter"/>
</dbReference>
<organism evidence="7 8">
    <name type="scientific">Trichonephila clavata</name>
    <name type="common">Joro spider</name>
    <name type="synonym">Nephila clavata</name>
    <dbReference type="NCBI Taxonomy" id="2740835"/>
    <lineage>
        <taxon>Eukaryota</taxon>
        <taxon>Metazoa</taxon>
        <taxon>Ecdysozoa</taxon>
        <taxon>Arthropoda</taxon>
        <taxon>Chelicerata</taxon>
        <taxon>Arachnida</taxon>
        <taxon>Araneae</taxon>
        <taxon>Araneomorphae</taxon>
        <taxon>Entelegynae</taxon>
        <taxon>Araneoidea</taxon>
        <taxon>Nephilidae</taxon>
        <taxon>Trichonephila</taxon>
    </lineage>
</organism>
<dbReference type="OrthoDB" id="16262at2759"/>
<keyword evidence="8" id="KW-1185">Reference proteome</keyword>
<dbReference type="AlphaFoldDB" id="A0A8X6LTE4"/>
<dbReference type="Pfam" id="PF02776">
    <property type="entry name" value="TPP_enzyme_N"/>
    <property type="match status" value="1"/>
</dbReference>
<evidence type="ECO:0000256" key="2">
    <source>
        <dbReference type="ARBA" id="ARBA00022723"/>
    </source>
</evidence>
<dbReference type="SUPFAM" id="SSF52518">
    <property type="entry name" value="Thiamin diphosphate-binding fold (THDP-binding)"/>
    <property type="match status" value="1"/>
</dbReference>
<dbReference type="EMBL" id="BMAO01038058">
    <property type="protein sequence ID" value="GFR22286.1"/>
    <property type="molecule type" value="Genomic_DNA"/>
</dbReference>
<accession>A0A8X6LTE4</accession>
<evidence type="ECO:0000256" key="4">
    <source>
        <dbReference type="ARBA" id="ARBA00023239"/>
    </source>
</evidence>
<evidence type="ECO:0000313" key="7">
    <source>
        <dbReference type="EMBL" id="GFR22286.1"/>
    </source>
</evidence>
<feature type="chain" id="PRO_5036492609" description="Thiamine pyrophosphate enzyme N-terminal TPP-binding domain-containing protein" evidence="5">
    <location>
        <begin position="20"/>
        <end position="178"/>
    </location>
</feature>
<name>A0A8X6LTE4_TRICU</name>
<gene>
    <name evidence="7" type="ORF">TNCT_65641</name>
</gene>
<reference evidence="7" key="1">
    <citation type="submission" date="2020-07" db="EMBL/GenBank/DDBJ databases">
        <title>Multicomponent nature underlies the extraordinary mechanical properties of spider dragline silk.</title>
        <authorList>
            <person name="Kono N."/>
            <person name="Nakamura H."/>
            <person name="Mori M."/>
            <person name="Yoshida Y."/>
            <person name="Ohtoshi R."/>
            <person name="Malay A.D."/>
            <person name="Moran D.A.P."/>
            <person name="Tomita M."/>
            <person name="Numata K."/>
            <person name="Arakawa K."/>
        </authorList>
    </citation>
    <scope>NUCLEOTIDE SEQUENCE</scope>
</reference>
<evidence type="ECO:0000259" key="6">
    <source>
        <dbReference type="Pfam" id="PF02776"/>
    </source>
</evidence>
<keyword evidence="3" id="KW-0460">Magnesium</keyword>
<dbReference type="CDD" id="cd07035">
    <property type="entry name" value="TPP_PYR_POX_like"/>
    <property type="match status" value="1"/>
</dbReference>
<evidence type="ECO:0000256" key="5">
    <source>
        <dbReference type="SAM" id="SignalP"/>
    </source>
</evidence>
<keyword evidence="2" id="KW-0479">Metal-binding</keyword>
<dbReference type="InterPro" id="IPR029061">
    <property type="entry name" value="THDP-binding"/>
</dbReference>
<dbReference type="InterPro" id="IPR045025">
    <property type="entry name" value="HACL1-like"/>
</dbReference>
<sequence>MNNWPGLCLVVSGPGFVHALGGMANAQVNGWPMIVIGGSCYIFKGIKYAFGVVGISVVEVASALQEAGIKFIGMQNEQLAYDCHWRLLWQRLRRLWRISRIPSSYIFKGIKYAFGVVGIPVVEVASALQEAGIKFIGMQNEQLEMQLKFVNFIDKNCFQIMLDGFDSTDLFLFTLGDL</sequence>
<dbReference type="GO" id="GO:0005777">
    <property type="term" value="C:peroxisome"/>
    <property type="evidence" value="ECO:0007669"/>
    <property type="project" value="TreeGrafter"/>
</dbReference>
<dbReference type="Proteomes" id="UP000887116">
    <property type="component" value="Unassembled WGS sequence"/>
</dbReference>
<feature type="domain" description="Thiamine pyrophosphate enzyme N-terminal TPP-binding" evidence="6">
    <location>
        <begin position="3"/>
        <end position="39"/>
    </location>
</feature>
<comment type="cofactor">
    <cofactor evidence="1">
        <name>thiamine diphosphate</name>
        <dbReference type="ChEBI" id="CHEBI:58937"/>
    </cofactor>
</comment>
<dbReference type="Gene3D" id="3.40.50.970">
    <property type="match status" value="1"/>
</dbReference>
<dbReference type="PANTHER" id="PTHR43710:SF2">
    <property type="entry name" value="2-HYDROXYACYL-COA LYASE 1"/>
    <property type="match status" value="1"/>
</dbReference>
<keyword evidence="5" id="KW-0732">Signal</keyword>
<dbReference type="PANTHER" id="PTHR43710">
    <property type="entry name" value="2-HYDROXYACYL-COA LYASE"/>
    <property type="match status" value="1"/>
</dbReference>
<evidence type="ECO:0000313" key="8">
    <source>
        <dbReference type="Proteomes" id="UP000887116"/>
    </source>
</evidence>